<dbReference type="Gene3D" id="1.20.120.520">
    <property type="entry name" value="nmb1532 protein domain like"/>
    <property type="match status" value="1"/>
</dbReference>
<accession>A0A8H7V641</accession>
<dbReference type="PANTHER" id="PTHR35585">
    <property type="entry name" value="HHE DOMAIN PROTEIN (AFU_ORTHOLOGUE AFUA_4G00730)"/>
    <property type="match status" value="1"/>
</dbReference>
<evidence type="ECO:0000313" key="3">
    <source>
        <dbReference type="Proteomes" id="UP000603453"/>
    </source>
</evidence>
<dbReference type="AlphaFoldDB" id="A0A8H7V641"/>
<dbReference type="InterPro" id="IPR012312">
    <property type="entry name" value="Hemerythrin-like"/>
</dbReference>
<dbReference type="PANTHER" id="PTHR35585:SF1">
    <property type="entry name" value="HHE DOMAIN PROTEIN (AFU_ORTHOLOGUE AFUA_4G00730)"/>
    <property type="match status" value="1"/>
</dbReference>
<dbReference type="Pfam" id="PF01814">
    <property type="entry name" value="Hemerythrin"/>
    <property type="match status" value="1"/>
</dbReference>
<reference evidence="2" key="1">
    <citation type="submission" date="2020-12" db="EMBL/GenBank/DDBJ databases">
        <title>Metabolic potential, ecology and presence of endohyphal bacteria is reflected in genomic diversity of Mucoromycotina.</title>
        <authorList>
            <person name="Muszewska A."/>
            <person name="Okrasinska A."/>
            <person name="Steczkiewicz K."/>
            <person name="Drgas O."/>
            <person name="Orlowska M."/>
            <person name="Perlinska-Lenart U."/>
            <person name="Aleksandrzak-Piekarczyk T."/>
            <person name="Szatraj K."/>
            <person name="Zielenkiewicz U."/>
            <person name="Pilsyk S."/>
            <person name="Malc E."/>
            <person name="Mieczkowski P."/>
            <person name="Kruszewska J.S."/>
            <person name="Biernat P."/>
            <person name="Pawlowska J."/>
        </authorList>
    </citation>
    <scope>NUCLEOTIDE SEQUENCE</scope>
    <source>
        <strain evidence="2">WA0000017839</strain>
    </source>
</reference>
<comment type="caution">
    <text evidence="2">The sequence shown here is derived from an EMBL/GenBank/DDBJ whole genome shotgun (WGS) entry which is preliminary data.</text>
</comment>
<proteinExistence type="predicted"/>
<keyword evidence="3" id="KW-1185">Reference proteome</keyword>
<dbReference type="EMBL" id="JAEPRD010000057">
    <property type="protein sequence ID" value="KAG2202734.1"/>
    <property type="molecule type" value="Genomic_DNA"/>
</dbReference>
<dbReference type="Proteomes" id="UP000603453">
    <property type="component" value="Unassembled WGS sequence"/>
</dbReference>
<protein>
    <recommendedName>
        <fullName evidence="1">Hemerythrin-like domain-containing protein</fullName>
    </recommendedName>
</protein>
<evidence type="ECO:0000313" key="2">
    <source>
        <dbReference type="EMBL" id="KAG2202734.1"/>
    </source>
</evidence>
<evidence type="ECO:0000259" key="1">
    <source>
        <dbReference type="Pfam" id="PF01814"/>
    </source>
</evidence>
<name>A0A8H7V641_9FUNG</name>
<dbReference type="OrthoDB" id="9983919at2759"/>
<organism evidence="2 3">
    <name type="scientific">Mucor saturninus</name>
    <dbReference type="NCBI Taxonomy" id="64648"/>
    <lineage>
        <taxon>Eukaryota</taxon>
        <taxon>Fungi</taxon>
        <taxon>Fungi incertae sedis</taxon>
        <taxon>Mucoromycota</taxon>
        <taxon>Mucoromycotina</taxon>
        <taxon>Mucoromycetes</taxon>
        <taxon>Mucorales</taxon>
        <taxon>Mucorineae</taxon>
        <taxon>Mucoraceae</taxon>
        <taxon>Mucor</taxon>
    </lineage>
</organism>
<feature type="domain" description="Hemerythrin-like" evidence="1">
    <location>
        <begin position="29"/>
        <end position="149"/>
    </location>
</feature>
<gene>
    <name evidence="2" type="ORF">INT47_004758</name>
</gene>
<sequence length="207" mass="23531">MTSVSRAASKFGEWVGLTGAPGFFKSENVIDLIIADHREAESLYDKYKATTDQDEKQLIANNLVKVLVKHDECEQLLVYPLLREKIGGERGEQLYERSLKEHQDHRELLYDVKCTSLKTDPEFDAKLQKAIDSVFHHVKEEEEEVLPLLREHVTEDELRYVGTSFKAHKPLTATRPHPSAPAQGYPAALANVVLKPIDMVRDMLEGH</sequence>